<organism evidence="5 6">
    <name type="scientific">Natrinema altunense</name>
    <dbReference type="NCBI Taxonomy" id="222984"/>
    <lineage>
        <taxon>Archaea</taxon>
        <taxon>Methanobacteriati</taxon>
        <taxon>Methanobacteriota</taxon>
        <taxon>Stenosarchaea group</taxon>
        <taxon>Halobacteria</taxon>
        <taxon>Halobacteriales</taxon>
        <taxon>Natrialbaceae</taxon>
        <taxon>Natrinema</taxon>
    </lineage>
</organism>
<feature type="compositionally biased region" description="Polar residues" evidence="3">
    <location>
        <begin position="172"/>
        <end position="205"/>
    </location>
</feature>
<dbReference type="Proteomes" id="UP000292704">
    <property type="component" value="Unassembled WGS sequence"/>
</dbReference>
<keyword evidence="1" id="KW-0479">Metal-binding</keyword>
<feature type="compositionally biased region" description="Gly residues" evidence="3">
    <location>
        <begin position="154"/>
        <end position="163"/>
    </location>
</feature>
<evidence type="ECO:0000259" key="4">
    <source>
        <dbReference type="Pfam" id="PF00127"/>
    </source>
</evidence>
<evidence type="ECO:0000256" key="1">
    <source>
        <dbReference type="ARBA" id="ARBA00022723"/>
    </source>
</evidence>
<dbReference type="GO" id="GO:0005507">
    <property type="term" value="F:copper ion binding"/>
    <property type="evidence" value="ECO:0007669"/>
    <property type="project" value="InterPro"/>
</dbReference>
<dbReference type="RefSeq" id="WP_130171466.1">
    <property type="nucleotide sequence ID" value="NZ_SHMR01000007.1"/>
</dbReference>
<evidence type="ECO:0000256" key="2">
    <source>
        <dbReference type="ARBA" id="ARBA00023008"/>
    </source>
</evidence>
<protein>
    <recommendedName>
        <fullName evidence="4">Blue (type 1) copper domain-containing protein</fullName>
    </recommendedName>
</protein>
<feature type="region of interest" description="Disordered" evidence="3">
    <location>
        <begin position="149"/>
        <end position="205"/>
    </location>
</feature>
<comment type="caution">
    <text evidence="5">The sequence shown here is derived from an EMBL/GenBank/DDBJ whole genome shotgun (WGS) entry which is preliminary data.</text>
</comment>
<dbReference type="Pfam" id="PF00127">
    <property type="entry name" value="Copper-bind"/>
    <property type="match status" value="1"/>
</dbReference>
<dbReference type="Gene3D" id="2.60.40.420">
    <property type="entry name" value="Cupredoxins - blue copper proteins"/>
    <property type="match status" value="1"/>
</dbReference>
<sequence length="205" mass="20631">MLQLTGVAASTAFIAGCGGGGNGNGNGNGNGGGGGNGGGSGDGFEIDPGTTIDFSAQTSHWEGLAPSAIEGEENPTIILQDGEDYTIGWTEGNGQPHNIEIRDENDEVIGDLSTEVVTEPDDSQMLDITASSEMYQYVCQPHEAQMRGDMEIAGGTGGGGGNETAGNETADNETSGNETGDNETSGNETSGNESDGNESGNETSG</sequence>
<feature type="domain" description="Blue (type 1) copper" evidence="4">
    <location>
        <begin position="86"/>
        <end position="151"/>
    </location>
</feature>
<dbReference type="InterPro" id="IPR008972">
    <property type="entry name" value="Cupredoxin"/>
</dbReference>
<evidence type="ECO:0000313" key="6">
    <source>
        <dbReference type="Proteomes" id="UP000292704"/>
    </source>
</evidence>
<keyword evidence="2" id="KW-0186">Copper</keyword>
<evidence type="ECO:0000313" key="5">
    <source>
        <dbReference type="EMBL" id="RZH67248.1"/>
    </source>
</evidence>
<proteinExistence type="predicted"/>
<name>A0A482XV32_9EURY</name>
<dbReference type="AlphaFoldDB" id="A0A482XV32"/>
<dbReference type="OrthoDB" id="6744at2157"/>
<gene>
    <name evidence="5" type="ORF">ELS17_15110</name>
</gene>
<dbReference type="STRING" id="222984.GCA_000731985_01739"/>
<accession>A0A482XV32</accession>
<reference evidence="5 6" key="1">
    <citation type="submission" date="2019-02" db="EMBL/GenBank/DDBJ databases">
        <title>Genome analysis provides insights into bioremediation potentialities and Haloocin production by Natrinema altunense strain 4.1R isolated from Chott Douz in Tunisian desert.</title>
        <authorList>
            <person name="Najjari A."/>
            <person name="Youssef N."/>
            <person name="Ben Dhia O."/>
            <person name="Ferjani R."/>
            <person name="El Hidri D."/>
            <person name="Ouzari H.I."/>
            <person name="Cherif A."/>
        </authorList>
    </citation>
    <scope>NUCLEOTIDE SEQUENCE [LARGE SCALE GENOMIC DNA]</scope>
    <source>
        <strain evidence="5 6">4.1R</strain>
    </source>
</reference>
<dbReference type="GO" id="GO:0009055">
    <property type="term" value="F:electron transfer activity"/>
    <property type="evidence" value="ECO:0007669"/>
    <property type="project" value="InterPro"/>
</dbReference>
<dbReference type="EMBL" id="SHMR01000007">
    <property type="protein sequence ID" value="RZH67248.1"/>
    <property type="molecule type" value="Genomic_DNA"/>
</dbReference>
<evidence type="ECO:0000256" key="3">
    <source>
        <dbReference type="SAM" id="MobiDB-lite"/>
    </source>
</evidence>
<dbReference type="InterPro" id="IPR000923">
    <property type="entry name" value="BlueCu_1"/>
</dbReference>